<dbReference type="EMBL" id="CALNXI010000336">
    <property type="protein sequence ID" value="CAH3025100.1"/>
    <property type="molecule type" value="Genomic_DNA"/>
</dbReference>
<evidence type="ECO:0000313" key="1">
    <source>
        <dbReference type="EMBL" id="CAH3025100.1"/>
    </source>
</evidence>
<keyword evidence="2" id="KW-1185">Reference proteome</keyword>
<comment type="caution">
    <text evidence="1">The sequence shown here is derived from an EMBL/GenBank/DDBJ whole genome shotgun (WGS) entry which is preliminary data.</text>
</comment>
<reference evidence="1 2" key="1">
    <citation type="submission" date="2022-05" db="EMBL/GenBank/DDBJ databases">
        <authorList>
            <consortium name="Genoscope - CEA"/>
            <person name="William W."/>
        </authorList>
    </citation>
    <scope>NUCLEOTIDE SEQUENCE [LARGE SCALE GENOMIC DNA]</scope>
</reference>
<name>A0ABN8M657_9CNID</name>
<gene>
    <name evidence="1" type="ORF">PEVE_00025038</name>
</gene>
<feature type="non-terminal residue" evidence="1">
    <location>
        <position position="1"/>
    </location>
</feature>
<evidence type="ECO:0000313" key="2">
    <source>
        <dbReference type="Proteomes" id="UP001159427"/>
    </source>
</evidence>
<dbReference type="Proteomes" id="UP001159427">
    <property type="component" value="Unassembled WGS sequence"/>
</dbReference>
<feature type="non-terminal residue" evidence="1">
    <location>
        <position position="162"/>
    </location>
</feature>
<proteinExistence type="predicted"/>
<protein>
    <submittedName>
        <fullName evidence="1">Uncharacterized protein</fullName>
    </submittedName>
</protein>
<sequence>KISAGIAILRRVSHFIPFDTRVNMYNALVMPYFNYCGAVWGNINKGLADKLQKLQNRAARILTFSNYDVRSSVLLDELGWERLEYARLKQLAVTMYKIHNNLSPSYLRRIFTITSNVHSHNLRNSELNYYVPRPKTESAKRSLHYRGSVLWNKIPSEIRKLP</sequence>
<accession>A0ABN8M657</accession>
<organism evidence="1 2">
    <name type="scientific">Porites evermanni</name>
    <dbReference type="NCBI Taxonomy" id="104178"/>
    <lineage>
        <taxon>Eukaryota</taxon>
        <taxon>Metazoa</taxon>
        <taxon>Cnidaria</taxon>
        <taxon>Anthozoa</taxon>
        <taxon>Hexacorallia</taxon>
        <taxon>Scleractinia</taxon>
        <taxon>Fungiina</taxon>
        <taxon>Poritidae</taxon>
        <taxon>Porites</taxon>
    </lineage>
</organism>